<protein>
    <submittedName>
        <fullName evidence="1">Uncharacterized protein</fullName>
    </submittedName>
</protein>
<dbReference type="HOGENOM" id="CLU_994642_0_0_1"/>
<reference evidence="2" key="2">
    <citation type="submission" date="2015-01" db="EMBL/GenBank/DDBJ databases">
        <title>Evolutionary Origins and Diversification of the Mycorrhizal Mutualists.</title>
        <authorList>
            <consortium name="DOE Joint Genome Institute"/>
            <consortium name="Mycorrhizal Genomics Consortium"/>
            <person name="Kohler A."/>
            <person name="Kuo A."/>
            <person name="Nagy L.G."/>
            <person name="Floudas D."/>
            <person name="Copeland A."/>
            <person name="Barry K.W."/>
            <person name="Cichocki N."/>
            <person name="Veneault-Fourrey C."/>
            <person name="LaButti K."/>
            <person name="Lindquist E.A."/>
            <person name="Lipzen A."/>
            <person name="Lundell T."/>
            <person name="Morin E."/>
            <person name="Murat C."/>
            <person name="Riley R."/>
            <person name="Ohm R."/>
            <person name="Sun H."/>
            <person name="Tunlid A."/>
            <person name="Henrissat B."/>
            <person name="Grigoriev I.V."/>
            <person name="Hibbett D.S."/>
            <person name="Martin F."/>
        </authorList>
    </citation>
    <scope>NUCLEOTIDE SEQUENCE [LARGE SCALE GENOMIC DNA]</scope>
    <source>
        <strain evidence="2">MUT 4182</strain>
    </source>
</reference>
<dbReference type="OrthoDB" id="5570013at2759"/>
<gene>
    <name evidence="1" type="ORF">M407DRAFT_226983</name>
</gene>
<dbReference type="AlphaFoldDB" id="A0A0C3QW03"/>
<dbReference type="Proteomes" id="UP000054248">
    <property type="component" value="Unassembled WGS sequence"/>
</dbReference>
<name>A0A0C3QW03_9AGAM</name>
<keyword evidence="2" id="KW-1185">Reference proteome</keyword>
<reference evidence="1 2" key="1">
    <citation type="submission" date="2014-04" db="EMBL/GenBank/DDBJ databases">
        <authorList>
            <consortium name="DOE Joint Genome Institute"/>
            <person name="Kuo A."/>
            <person name="Girlanda M."/>
            <person name="Perotto S."/>
            <person name="Kohler A."/>
            <person name="Nagy L.G."/>
            <person name="Floudas D."/>
            <person name="Copeland A."/>
            <person name="Barry K.W."/>
            <person name="Cichocki N."/>
            <person name="Veneault-Fourrey C."/>
            <person name="LaButti K."/>
            <person name="Lindquist E.A."/>
            <person name="Lipzen A."/>
            <person name="Lundell T."/>
            <person name="Morin E."/>
            <person name="Murat C."/>
            <person name="Sun H."/>
            <person name="Tunlid A."/>
            <person name="Henrissat B."/>
            <person name="Grigoriev I.V."/>
            <person name="Hibbett D.S."/>
            <person name="Martin F."/>
            <person name="Nordberg H.P."/>
            <person name="Cantor M.N."/>
            <person name="Hua S.X."/>
        </authorList>
    </citation>
    <scope>NUCLEOTIDE SEQUENCE [LARGE SCALE GENOMIC DNA]</scope>
    <source>
        <strain evidence="1 2">MUT 4182</strain>
    </source>
</reference>
<evidence type="ECO:0000313" key="2">
    <source>
        <dbReference type="Proteomes" id="UP000054248"/>
    </source>
</evidence>
<evidence type="ECO:0000313" key="1">
    <source>
        <dbReference type="EMBL" id="KIO33881.1"/>
    </source>
</evidence>
<organism evidence="1 2">
    <name type="scientific">Tulasnella calospora MUT 4182</name>
    <dbReference type="NCBI Taxonomy" id="1051891"/>
    <lineage>
        <taxon>Eukaryota</taxon>
        <taxon>Fungi</taxon>
        <taxon>Dikarya</taxon>
        <taxon>Basidiomycota</taxon>
        <taxon>Agaricomycotina</taxon>
        <taxon>Agaricomycetes</taxon>
        <taxon>Cantharellales</taxon>
        <taxon>Tulasnellaceae</taxon>
        <taxon>Tulasnella</taxon>
    </lineage>
</organism>
<dbReference type="STRING" id="1051891.A0A0C3QW03"/>
<accession>A0A0C3QW03</accession>
<proteinExistence type="predicted"/>
<dbReference type="EMBL" id="KN822945">
    <property type="protein sequence ID" value="KIO33881.1"/>
    <property type="molecule type" value="Genomic_DNA"/>
</dbReference>
<sequence length="280" mass="30680">MRRGRELGIALLGRKKLADVRQILWLDVTITIPVRPGQILHLEHLTSDVPSFKLIVGLEDKVRFRSVRLHSGDAPVTVNSLTATDVDIKTSNFPIKGVLTAKKSAKLVTENSPIEVDITTNGGEFHDPSMIVLDTANNHLDAVVRLESFEPRGLNVQATTSNGPMNVTIPYAAWGSHLSYKGSTSNADATIELPSTFAGTINLEGSKFSSLVSGYTDDPTGRGYKSKMKSPRLNLYQVWYKSEEELDLSRVELRTQNGAAQGLILGADSSWRPQKDRALP</sequence>